<keyword evidence="3" id="KW-1185">Reference proteome</keyword>
<keyword evidence="2" id="KW-0560">Oxidoreductase</keyword>
<comment type="caution">
    <text evidence="2">The sequence shown here is derived from an EMBL/GenBank/DDBJ whole genome shotgun (WGS) entry which is preliminary data.</text>
</comment>
<evidence type="ECO:0000313" key="2">
    <source>
        <dbReference type="EMBL" id="MEF3367146.1"/>
    </source>
</evidence>
<dbReference type="NCBIfam" id="TIGR03467">
    <property type="entry name" value="HpnE"/>
    <property type="match status" value="1"/>
</dbReference>
<dbReference type="PANTHER" id="PTHR42923">
    <property type="entry name" value="PROTOPORPHYRINOGEN OXIDASE"/>
    <property type="match status" value="1"/>
</dbReference>
<dbReference type="Gene3D" id="1.10.3110.10">
    <property type="entry name" value="protoporphyrinogen ix oxidase, domain 3"/>
    <property type="match status" value="1"/>
</dbReference>
<dbReference type="InterPro" id="IPR002937">
    <property type="entry name" value="Amino_oxidase"/>
</dbReference>
<protein>
    <submittedName>
        <fullName evidence="2">Hydroxysqualene dehydroxylase HpnE</fullName>
        <ecNumber evidence="2">1.17.8.1</ecNumber>
    </submittedName>
</protein>
<dbReference type="SUPFAM" id="SSF51905">
    <property type="entry name" value="FAD/NAD(P)-binding domain"/>
    <property type="match status" value="1"/>
</dbReference>
<name>A0ABU7XID0_9HYPH</name>
<evidence type="ECO:0000259" key="1">
    <source>
        <dbReference type="Pfam" id="PF01593"/>
    </source>
</evidence>
<evidence type="ECO:0000313" key="3">
    <source>
        <dbReference type="Proteomes" id="UP001350748"/>
    </source>
</evidence>
<sequence length="418" mass="44867">MSATIHIVGAGLAGLSCAIRLADEGKRVALYEAARMAGGRCRSYYDATLGLTIDNGNHLLLSGNKAALDYARRIGAGDDALVGPKECVFDFLDMRDGARWRLRPNASRLPWWIFVADRRVPGTGPLDYLGAAKLLWAKKGATIGETMRCEGALYEKLWRPVMLSALNTEPRDACATLAGAVLRETLAAGGAACRPLVARRGLGEAFVEPALGALKAKGVEPRFGARLREIAFDGARARALRFGDEEIALGENDRVVLAAPAWIAEELLPGLVAPNDHRAILNAHFRIAPPHGQPPLLGLVGALSEWLFAFDERLSVTISGADRLMDESREELAQKIWTEVAAACGFAPAHAENLPPWQIVKEKRATFAATPAQEARRPHAATQWRNLFLAGDWTATGLPATIEGSIRSGYKAAALAGA</sequence>
<dbReference type="EMBL" id="JAZHYN010000033">
    <property type="protein sequence ID" value="MEF3367146.1"/>
    <property type="molecule type" value="Genomic_DNA"/>
</dbReference>
<dbReference type="RefSeq" id="WP_332082181.1">
    <property type="nucleotide sequence ID" value="NZ_JAZHYN010000033.1"/>
</dbReference>
<proteinExistence type="predicted"/>
<dbReference type="Proteomes" id="UP001350748">
    <property type="component" value="Unassembled WGS sequence"/>
</dbReference>
<gene>
    <name evidence="2" type="primary">hpnE</name>
    <name evidence="2" type="ORF">V3H18_11435</name>
</gene>
<dbReference type="PANTHER" id="PTHR42923:SF47">
    <property type="entry name" value="BLR3003 PROTEIN"/>
    <property type="match status" value="1"/>
</dbReference>
<dbReference type="Gene3D" id="3.50.50.60">
    <property type="entry name" value="FAD/NAD(P)-binding domain"/>
    <property type="match status" value="1"/>
</dbReference>
<feature type="domain" description="Amine oxidase" evidence="1">
    <location>
        <begin position="12"/>
        <end position="414"/>
    </location>
</feature>
<dbReference type="Gene3D" id="3.90.660.20">
    <property type="entry name" value="Protoporphyrinogen oxidase, mitochondrial, domain 2"/>
    <property type="match status" value="1"/>
</dbReference>
<dbReference type="GO" id="GO:0016491">
    <property type="term" value="F:oxidoreductase activity"/>
    <property type="evidence" value="ECO:0007669"/>
    <property type="project" value="UniProtKB-KW"/>
</dbReference>
<organism evidence="2 3">
    <name type="scientific">Methylocystis borbori</name>
    <dbReference type="NCBI Taxonomy" id="3118750"/>
    <lineage>
        <taxon>Bacteria</taxon>
        <taxon>Pseudomonadati</taxon>
        <taxon>Pseudomonadota</taxon>
        <taxon>Alphaproteobacteria</taxon>
        <taxon>Hyphomicrobiales</taxon>
        <taxon>Methylocystaceae</taxon>
        <taxon>Methylocystis</taxon>
    </lineage>
</organism>
<dbReference type="InterPro" id="IPR050464">
    <property type="entry name" value="Zeta_carotene_desat/Oxidored"/>
</dbReference>
<dbReference type="InterPro" id="IPR017830">
    <property type="entry name" value="SQase_HpnE"/>
</dbReference>
<dbReference type="InterPro" id="IPR036188">
    <property type="entry name" value="FAD/NAD-bd_sf"/>
</dbReference>
<reference evidence="2 3" key="1">
    <citation type="submission" date="2024-02" db="EMBL/GenBank/DDBJ databases">
        <authorList>
            <person name="Grouzdev D."/>
        </authorList>
    </citation>
    <scope>NUCLEOTIDE SEQUENCE [LARGE SCALE GENOMIC DNA]</scope>
    <source>
        <strain evidence="2 3">9N</strain>
    </source>
</reference>
<accession>A0ABU7XID0</accession>
<dbReference type="EC" id="1.17.8.1" evidence="2"/>
<dbReference type="Pfam" id="PF01593">
    <property type="entry name" value="Amino_oxidase"/>
    <property type="match status" value="1"/>
</dbReference>